<sequence length="97" mass="10262">MGGHGRAVRAWARAAEMNGHGWALRTERRRDEIDGGSWADRCDMDWLNWALVTAPRAGGSGSGLGTGKKDGDAAWGWRKMRGVAAVVLEENGVGAGG</sequence>
<reference evidence="1 2" key="1">
    <citation type="journal article" date="2023" name="G3 (Bethesda)">
        <title>A chromosome-length genome assembly and annotation of blackberry (Rubus argutus, cv. 'Hillquist').</title>
        <authorList>
            <person name="Bruna T."/>
            <person name="Aryal R."/>
            <person name="Dudchenko O."/>
            <person name="Sargent D.J."/>
            <person name="Mead D."/>
            <person name="Buti M."/>
            <person name="Cavallini A."/>
            <person name="Hytonen T."/>
            <person name="Andres J."/>
            <person name="Pham M."/>
            <person name="Weisz D."/>
            <person name="Mascagni F."/>
            <person name="Usai G."/>
            <person name="Natali L."/>
            <person name="Bassil N."/>
            <person name="Fernandez G.E."/>
            <person name="Lomsadze A."/>
            <person name="Armour M."/>
            <person name="Olukolu B."/>
            <person name="Poorten T."/>
            <person name="Britton C."/>
            <person name="Davik J."/>
            <person name="Ashrafi H."/>
            <person name="Aiden E.L."/>
            <person name="Borodovsky M."/>
            <person name="Worthington M."/>
        </authorList>
    </citation>
    <scope>NUCLEOTIDE SEQUENCE [LARGE SCALE GENOMIC DNA]</scope>
    <source>
        <strain evidence="1">PI 553951</strain>
    </source>
</reference>
<protein>
    <submittedName>
        <fullName evidence="1">Uncharacterized protein</fullName>
    </submittedName>
</protein>
<organism evidence="1 2">
    <name type="scientific">Rubus argutus</name>
    <name type="common">Southern blackberry</name>
    <dbReference type="NCBI Taxonomy" id="59490"/>
    <lineage>
        <taxon>Eukaryota</taxon>
        <taxon>Viridiplantae</taxon>
        <taxon>Streptophyta</taxon>
        <taxon>Embryophyta</taxon>
        <taxon>Tracheophyta</taxon>
        <taxon>Spermatophyta</taxon>
        <taxon>Magnoliopsida</taxon>
        <taxon>eudicotyledons</taxon>
        <taxon>Gunneridae</taxon>
        <taxon>Pentapetalae</taxon>
        <taxon>rosids</taxon>
        <taxon>fabids</taxon>
        <taxon>Rosales</taxon>
        <taxon>Rosaceae</taxon>
        <taxon>Rosoideae</taxon>
        <taxon>Rosoideae incertae sedis</taxon>
        <taxon>Rubus</taxon>
    </lineage>
</organism>
<evidence type="ECO:0000313" key="2">
    <source>
        <dbReference type="Proteomes" id="UP001457282"/>
    </source>
</evidence>
<dbReference type="AlphaFoldDB" id="A0AAW1Y4H5"/>
<accession>A0AAW1Y4H5</accession>
<dbReference type="Proteomes" id="UP001457282">
    <property type="component" value="Unassembled WGS sequence"/>
</dbReference>
<name>A0AAW1Y4H5_RUBAR</name>
<proteinExistence type="predicted"/>
<gene>
    <name evidence="1" type="ORF">M0R45_009544</name>
</gene>
<evidence type="ECO:0000313" key="1">
    <source>
        <dbReference type="EMBL" id="KAK9943955.1"/>
    </source>
</evidence>
<keyword evidence="2" id="KW-1185">Reference proteome</keyword>
<comment type="caution">
    <text evidence="1">The sequence shown here is derived from an EMBL/GenBank/DDBJ whole genome shotgun (WGS) entry which is preliminary data.</text>
</comment>
<dbReference type="EMBL" id="JBEDUW010000002">
    <property type="protein sequence ID" value="KAK9943955.1"/>
    <property type="molecule type" value="Genomic_DNA"/>
</dbReference>